<dbReference type="Gene3D" id="3.40.1440.10">
    <property type="entry name" value="GIY-YIG endonuclease"/>
    <property type="match status" value="1"/>
</dbReference>
<evidence type="ECO:0000313" key="2">
    <source>
        <dbReference type="EMBL" id="PIR47861.1"/>
    </source>
</evidence>
<evidence type="ECO:0000313" key="3">
    <source>
        <dbReference type="Proteomes" id="UP000230084"/>
    </source>
</evidence>
<feature type="domain" description="GIY-YIG" evidence="1">
    <location>
        <begin position="1"/>
        <end position="82"/>
    </location>
</feature>
<dbReference type="CDD" id="cd10449">
    <property type="entry name" value="GIY-YIG_SLX1_like"/>
    <property type="match status" value="1"/>
</dbReference>
<proteinExistence type="predicted"/>
<dbReference type="Pfam" id="PF01541">
    <property type="entry name" value="GIY-YIG"/>
    <property type="match status" value="1"/>
</dbReference>
<dbReference type="InterPro" id="IPR000305">
    <property type="entry name" value="GIY-YIG_endonuc"/>
</dbReference>
<evidence type="ECO:0000259" key="1">
    <source>
        <dbReference type="PROSITE" id="PS50164"/>
    </source>
</evidence>
<dbReference type="EMBL" id="PCYM01000001">
    <property type="protein sequence ID" value="PIR47861.1"/>
    <property type="molecule type" value="Genomic_DNA"/>
</dbReference>
<comment type="caution">
    <text evidence="2">The sequence shown here is derived from an EMBL/GenBank/DDBJ whole genome shotgun (WGS) entry which is preliminary data.</text>
</comment>
<protein>
    <recommendedName>
        <fullName evidence="1">GIY-YIG domain-containing protein</fullName>
    </recommendedName>
</protein>
<sequence>MWHFYILQSQKEPDYFYKGSTGDLKNRLKLHNGGEVKSTKLRRTWNLVYYEAFVSEKAARLRESSVKRSGSVSVPLSKRINEGLRN</sequence>
<gene>
    <name evidence="2" type="ORF">COV06_00465</name>
</gene>
<accession>A0A2H0RMT1</accession>
<dbReference type="InterPro" id="IPR035901">
    <property type="entry name" value="GIY-YIG_endonuc_sf"/>
</dbReference>
<dbReference type="PROSITE" id="PS50164">
    <property type="entry name" value="GIY_YIG"/>
    <property type="match status" value="1"/>
</dbReference>
<dbReference type="SUPFAM" id="SSF82771">
    <property type="entry name" value="GIY-YIG endonuclease"/>
    <property type="match status" value="1"/>
</dbReference>
<dbReference type="Proteomes" id="UP000230084">
    <property type="component" value="Unassembled WGS sequence"/>
</dbReference>
<dbReference type="AlphaFoldDB" id="A0A2H0RMT1"/>
<reference evidence="2 3" key="1">
    <citation type="submission" date="2017-09" db="EMBL/GenBank/DDBJ databases">
        <title>Depth-based differentiation of microbial function through sediment-hosted aquifers and enrichment of novel symbionts in the deep terrestrial subsurface.</title>
        <authorList>
            <person name="Probst A.J."/>
            <person name="Ladd B."/>
            <person name="Jarett J.K."/>
            <person name="Geller-Mcgrath D.E."/>
            <person name="Sieber C.M."/>
            <person name="Emerson J.B."/>
            <person name="Anantharaman K."/>
            <person name="Thomas B.C."/>
            <person name="Malmstrom R."/>
            <person name="Stieglmeier M."/>
            <person name="Klingl A."/>
            <person name="Woyke T."/>
            <person name="Ryan C.M."/>
            <person name="Banfield J.F."/>
        </authorList>
    </citation>
    <scope>NUCLEOTIDE SEQUENCE [LARGE SCALE GENOMIC DNA]</scope>
    <source>
        <strain evidence="2">CG10_big_fil_rev_8_21_14_0_10_50_16</strain>
    </source>
</reference>
<organism evidence="2 3">
    <name type="scientific">Candidatus Uhrbacteria bacterium CG10_big_fil_rev_8_21_14_0_10_50_16</name>
    <dbReference type="NCBI Taxonomy" id="1975039"/>
    <lineage>
        <taxon>Bacteria</taxon>
        <taxon>Candidatus Uhriibacteriota</taxon>
    </lineage>
</organism>
<name>A0A2H0RMT1_9BACT</name>